<organism evidence="2 3">
    <name type="scientific">Panicum virgatum</name>
    <name type="common">Blackwell switchgrass</name>
    <dbReference type="NCBI Taxonomy" id="38727"/>
    <lineage>
        <taxon>Eukaryota</taxon>
        <taxon>Viridiplantae</taxon>
        <taxon>Streptophyta</taxon>
        <taxon>Embryophyta</taxon>
        <taxon>Tracheophyta</taxon>
        <taxon>Spermatophyta</taxon>
        <taxon>Magnoliopsida</taxon>
        <taxon>Liliopsida</taxon>
        <taxon>Poales</taxon>
        <taxon>Poaceae</taxon>
        <taxon>PACMAD clade</taxon>
        <taxon>Panicoideae</taxon>
        <taxon>Panicodae</taxon>
        <taxon>Paniceae</taxon>
        <taxon>Panicinae</taxon>
        <taxon>Panicum</taxon>
        <taxon>Panicum sect. Hiantes</taxon>
    </lineage>
</organism>
<feature type="coiled-coil region" evidence="1">
    <location>
        <begin position="39"/>
        <end position="108"/>
    </location>
</feature>
<comment type="caution">
    <text evidence="2">The sequence shown here is derived from an EMBL/GenBank/DDBJ whole genome shotgun (WGS) entry which is preliminary data.</text>
</comment>
<dbReference type="AlphaFoldDB" id="A0A8T0XED5"/>
<keyword evidence="1" id="KW-0175">Coiled coil</keyword>
<dbReference type="EMBL" id="CM029037">
    <property type="protein sequence ID" value="KAG2655754.1"/>
    <property type="molecule type" value="Genomic_DNA"/>
</dbReference>
<name>A0A8T0XED5_PANVG</name>
<evidence type="ECO:0000313" key="3">
    <source>
        <dbReference type="Proteomes" id="UP000823388"/>
    </source>
</evidence>
<evidence type="ECO:0000256" key="1">
    <source>
        <dbReference type="SAM" id="Coils"/>
    </source>
</evidence>
<proteinExistence type="predicted"/>
<dbReference type="Proteomes" id="UP000823388">
    <property type="component" value="Chromosome 1K"/>
</dbReference>
<gene>
    <name evidence="2" type="ORF">PVAP13_1KG023400</name>
</gene>
<accession>A0A8T0XED5</accession>
<keyword evidence="3" id="KW-1185">Reference proteome</keyword>
<protein>
    <submittedName>
        <fullName evidence="2">Uncharacterized protein</fullName>
    </submittedName>
</protein>
<evidence type="ECO:0000313" key="2">
    <source>
        <dbReference type="EMBL" id="KAG2655754.1"/>
    </source>
</evidence>
<reference evidence="2" key="1">
    <citation type="submission" date="2020-05" db="EMBL/GenBank/DDBJ databases">
        <title>WGS assembly of Panicum virgatum.</title>
        <authorList>
            <person name="Lovell J.T."/>
            <person name="Jenkins J."/>
            <person name="Shu S."/>
            <person name="Juenger T.E."/>
            <person name="Schmutz J."/>
        </authorList>
    </citation>
    <scope>NUCLEOTIDE SEQUENCE</scope>
    <source>
        <strain evidence="2">AP13</strain>
    </source>
</reference>
<sequence>MVERERHTETARNATASWNQALEKIAADAADLKRVRSLRDRYYQEQNEEREKIKQLEGDLEVAKATVALQSQELRDKEVLAEQSAAEIRRLDGELAQEKRACSEAQTAANVRSGELTALQSATGLLIEELGAKTFAEFNAATVAGQIAILGDVPAVVKEAKAAEAARAILFGAEETLAIARSHYDTFALQEVSEGFARGYTPEQMDEIAELVKPFAERLAGHL</sequence>